<dbReference type="AlphaFoldDB" id="A0A0V0R895"/>
<dbReference type="OrthoDB" id="270720at2759"/>
<sequence length="234" mass="27299">MADDEENLFRFIKHGVEGETKSSRDYTGRGTAYYPNEEIYEGDYKKGLRTGKGVYQYKKLEDIDPDQPIPAVPKTYEGDFYKNKKHGIGKMTYFNDETYYGQWENGKKHGEGIYTYLNGDTYSGWFAFGKKHGFGTYTFKQTQQRLVGEFEENKFIKGKWILPNGNYFEGEFQNNLPNGNGKWYFKNKNTVEGQFKQEKLEQDDDTLPPAFKLDWSSQSDLHKSASLVNDHFNF</sequence>
<dbReference type="Gene3D" id="2.20.110.10">
    <property type="entry name" value="Histone H3 K4-specific methyltransferase SET7/9 N-terminal domain"/>
    <property type="match status" value="2"/>
</dbReference>
<keyword evidence="1" id="KW-0677">Repeat</keyword>
<evidence type="ECO:0000313" key="3">
    <source>
        <dbReference type="Proteomes" id="UP000054937"/>
    </source>
</evidence>
<dbReference type="Pfam" id="PF02493">
    <property type="entry name" value="MORN"/>
    <property type="match status" value="5"/>
</dbReference>
<evidence type="ECO:0000256" key="1">
    <source>
        <dbReference type="ARBA" id="ARBA00022737"/>
    </source>
</evidence>
<dbReference type="Proteomes" id="UP000054937">
    <property type="component" value="Unassembled WGS sequence"/>
</dbReference>
<keyword evidence="3" id="KW-1185">Reference proteome</keyword>
<proteinExistence type="predicted"/>
<reference evidence="2 3" key="1">
    <citation type="journal article" date="2015" name="Sci. Rep.">
        <title>Genome of the facultative scuticociliatosis pathogen Pseudocohnilembus persalinus provides insight into its virulence through horizontal gene transfer.</title>
        <authorList>
            <person name="Xiong J."/>
            <person name="Wang G."/>
            <person name="Cheng J."/>
            <person name="Tian M."/>
            <person name="Pan X."/>
            <person name="Warren A."/>
            <person name="Jiang C."/>
            <person name="Yuan D."/>
            <person name="Miao W."/>
        </authorList>
    </citation>
    <scope>NUCLEOTIDE SEQUENCE [LARGE SCALE GENOMIC DNA]</scope>
    <source>
        <strain evidence="2">36N120E</strain>
    </source>
</reference>
<protein>
    <recommendedName>
        <fullName evidence="4">MORN motif</fullName>
    </recommendedName>
</protein>
<dbReference type="InParanoid" id="A0A0V0R895"/>
<dbReference type="SMART" id="SM00698">
    <property type="entry name" value="MORN"/>
    <property type="match status" value="5"/>
</dbReference>
<dbReference type="PANTHER" id="PTHR43215">
    <property type="entry name" value="RADIAL SPOKE HEAD 1 HOMOLOG"/>
    <property type="match status" value="1"/>
</dbReference>
<dbReference type="SUPFAM" id="SSF82185">
    <property type="entry name" value="Histone H3 K4-specific methyltransferase SET7/9 N-terminal domain"/>
    <property type="match status" value="3"/>
</dbReference>
<comment type="caution">
    <text evidence="2">The sequence shown here is derived from an EMBL/GenBank/DDBJ whole genome shotgun (WGS) entry which is preliminary data.</text>
</comment>
<accession>A0A0V0R895</accession>
<dbReference type="OMA" id="GIWYFKN"/>
<evidence type="ECO:0008006" key="4">
    <source>
        <dbReference type="Google" id="ProtNLM"/>
    </source>
</evidence>
<dbReference type="PANTHER" id="PTHR43215:SF14">
    <property type="entry name" value="RADIAL SPOKE HEAD 1 HOMOLOG"/>
    <property type="match status" value="1"/>
</dbReference>
<evidence type="ECO:0000313" key="2">
    <source>
        <dbReference type="EMBL" id="KRX10702.1"/>
    </source>
</evidence>
<dbReference type="InterPro" id="IPR003409">
    <property type="entry name" value="MORN"/>
</dbReference>
<name>A0A0V0R895_PSEPJ</name>
<gene>
    <name evidence="2" type="ORF">PPERSA_08697</name>
</gene>
<organism evidence="2 3">
    <name type="scientific">Pseudocohnilembus persalinus</name>
    <name type="common">Ciliate</name>
    <dbReference type="NCBI Taxonomy" id="266149"/>
    <lineage>
        <taxon>Eukaryota</taxon>
        <taxon>Sar</taxon>
        <taxon>Alveolata</taxon>
        <taxon>Ciliophora</taxon>
        <taxon>Intramacronucleata</taxon>
        <taxon>Oligohymenophorea</taxon>
        <taxon>Scuticociliatia</taxon>
        <taxon>Philasterida</taxon>
        <taxon>Pseudocohnilembidae</taxon>
        <taxon>Pseudocohnilembus</taxon>
    </lineage>
</organism>
<dbReference type="EMBL" id="LDAU01000024">
    <property type="protein sequence ID" value="KRX10702.1"/>
    <property type="molecule type" value="Genomic_DNA"/>
</dbReference>